<dbReference type="AlphaFoldDB" id="A0A127KA57"/>
<name>A0A127KA57_9RHOO</name>
<dbReference type="PANTHER" id="PTHR43591">
    <property type="entry name" value="METHYLTRANSFERASE"/>
    <property type="match status" value="1"/>
</dbReference>
<dbReference type="GO" id="GO:0008757">
    <property type="term" value="F:S-adenosylmethionine-dependent methyltransferase activity"/>
    <property type="evidence" value="ECO:0007669"/>
    <property type="project" value="InterPro"/>
</dbReference>
<dbReference type="InterPro" id="IPR029063">
    <property type="entry name" value="SAM-dependent_MTases_sf"/>
</dbReference>
<dbReference type="CDD" id="cd02440">
    <property type="entry name" value="AdoMet_MTases"/>
    <property type="match status" value="1"/>
</dbReference>
<dbReference type="SUPFAM" id="SSF53335">
    <property type="entry name" value="S-adenosyl-L-methionine-dependent methyltransferases"/>
    <property type="match status" value="1"/>
</dbReference>
<dbReference type="InterPro" id="IPR013216">
    <property type="entry name" value="Methyltransf_11"/>
</dbReference>
<organism evidence="2 3">
    <name type="scientific">Thauera humireducens</name>
    <dbReference type="NCBI Taxonomy" id="1134435"/>
    <lineage>
        <taxon>Bacteria</taxon>
        <taxon>Pseudomonadati</taxon>
        <taxon>Pseudomonadota</taxon>
        <taxon>Betaproteobacteria</taxon>
        <taxon>Rhodocyclales</taxon>
        <taxon>Zoogloeaceae</taxon>
        <taxon>Thauera</taxon>
    </lineage>
</organism>
<reference evidence="3" key="1">
    <citation type="submission" date="2016-03" db="EMBL/GenBank/DDBJ databases">
        <authorList>
            <person name="Ma C."/>
            <person name="Zhou S."/>
            <person name="Yang G."/>
        </authorList>
    </citation>
    <scope>NUCLEOTIDE SEQUENCE [LARGE SCALE GENOMIC DNA]</scope>
    <source>
        <strain evidence="3">SgZ-1</strain>
    </source>
</reference>
<protein>
    <recommendedName>
        <fullName evidence="1">Methyltransferase type 11 domain-containing protein</fullName>
    </recommendedName>
</protein>
<proteinExistence type="predicted"/>
<dbReference type="Gene3D" id="3.40.50.150">
    <property type="entry name" value="Vaccinia Virus protein VP39"/>
    <property type="match status" value="1"/>
</dbReference>
<accession>A0A127KA57</accession>
<dbReference type="EMBL" id="CP014646">
    <property type="protein sequence ID" value="AMO38855.1"/>
    <property type="molecule type" value="Genomic_DNA"/>
</dbReference>
<evidence type="ECO:0000313" key="2">
    <source>
        <dbReference type="EMBL" id="AMO38855.1"/>
    </source>
</evidence>
<keyword evidence="3" id="KW-1185">Reference proteome</keyword>
<feature type="domain" description="Methyltransferase type 11" evidence="1">
    <location>
        <begin position="49"/>
        <end position="146"/>
    </location>
</feature>
<dbReference type="KEGG" id="thu:AC731_019050"/>
<gene>
    <name evidence="2" type="ORF">AC731_019050</name>
</gene>
<dbReference type="PANTHER" id="PTHR43591:SF110">
    <property type="entry name" value="RHODANESE DOMAIN-CONTAINING PROTEIN"/>
    <property type="match status" value="1"/>
</dbReference>
<dbReference type="Proteomes" id="UP000036902">
    <property type="component" value="Chromosome"/>
</dbReference>
<sequence length="266" mass="28426">MTSTGSYDFDALNDAAFQTERLRQQAMAVRGIEASILRSAGIQAGHDVLEIGSGPGYVSDLLSELAPDGSLHAVEPNAALLKQLPENVKKPPARGLHPHQAYGNALPLADASIDFGYARFVLQHVPGPQAVVDEVFRVLRPGGVFCAVDSDDGLVIFHPEEPRVTEVMQSAQAVQHTQGGDRFIGRKLPGMMRHAGFSNVKARVMSLTSTELPFGVLFNILLGYKASLLGESVDARKLYEDLAADVAAGRRLVAAGVFIVSGQKNV</sequence>
<dbReference type="STRING" id="1134435.AC731_019050"/>
<evidence type="ECO:0000259" key="1">
    <source>
        <dbReference type="Pfam" id="PF08241"/>
    </source>
</evidence>
<dbReference type="Pfam" id="PF08241">
    <property type="entry name" value="Methyltransf_11"/>
    <property type="match status" value="1"/>
</dbReference>
<evidence type="ECO:0000313" key="3">
    <source>
        <dbReference type="Proteomes" id="UP000036902"/>
    </source>
</evidence>